<dbReference type="PANTHER" id="PTHR10434:SF11">
    <property type="entry name" value="1-ACYL-SN-GLYCEROL-3-PHOSPHATE ACYLTRANSFERASE"/>
    <property type="match status" value="1"/>
</dbReference>
<protein>
    <submittedName>
        <fullName evidence="5">1-acyl-sn-glycerol-3-phosphate acyltransferase</fullName>
    </submittedName>
</protein>
<organism evidence="5 6">
    <name type="scientific">Murimonas intestini</name>
    <dbReference type="NCBI Taxonomy" id="1337051"/>
    <lineage>
        <taxon>Bacteria</taxon>
        <taxon>Bacillati</taxon>
        <taxon>Bacillota</taxon>
        <taxon>Clostridia</taxon>
        <taxon>Lachnospirales</taxon>
        <taxon>Lachnospiraceae</taxon>
        <taxon>Murimonas</taxon>
    </lineage>
</organism>
<keyword evidence="3" id="KW-0472">Membrane</keyword>
<proteinExistence type="predicted"/>
<feature type="domain" description="Phospholipid/glycerol acyltransferase" evidence="4">
    <location>
        <begin position="85"/>
        <end position="200"/>
    </location>
</feature>
<feature type="transmembrane region" description="Helical" evidence="3">
    <location>
        <begin position="43"/>
        <end position="68"/>
    </location>
</feature>
<dbReference type="Pfam" id="PF01553">
    <property type="entry name" value="Acyltransferase"/>
    <property type="match status" value="1"/>
</dbReference>
<sequence>MNSGSLRKREWIMRDIEEEHIVKMWTPIPFRISEKYKFFPGSLLFKAAGGILKTVIFLIVTILGRAVWGLKIEGRENFRKVKGGMVTVCNHVHMLDCVFLASALRERHVCFPTLQSNFQIPVIRHIIRLLGAVPILESKKGFKKTMEQLEGYLKKGGIVHLYPETVLHPYCRELRGFHRGAFVLAYDCDVPVLPMVVSFRMPGRIARLYRRKPYVTLKILEPVMPDKSAKKKAESERLKNEVYNRMCAAL</sequence>
<keyword evidence="2 5" id="KW-0012">Acyltransferase</keyword>
<evidence type="ECO:0000313" key="5">
    <source>
        <dbReference type="EMBL" id="PWJ75616.1"/>
    </source>
</evidence>
<gene>
    <name evidence="5" type="ORF">C7383_106186</name>
</gene>
<dbReference type="Proteomes" id="UP000245412">
    <property type="component" value="Unassembled WGS sequence"/>
</dbReference>
<keyword evidence="6" id="KW-1185">Reference proteome</keyword>
<dbReference type="InterPro" id="IPR002123">
    <property type="entry name" value="Plipid/glycerol_acylTrfase"/>
</dbReference>
<dbReference type="AlphaFoldDB" id="A0AB73T3Q4"/>
<keyword evidence="3" id="KW-0812">Transmembrane</keyword>
<dbReference type="GO" id="GO:0003841">
    <property type="term" value="F:1-acylglycerol-3-phosphate O-acyltransferase activity"/>
    <property type="evidence" value="ECO:0007669"/>
    <property type="project" value="TreeGrafter"/>
</dbReference>
<accession>A0AB73T3Q4</accession>
<name>A0AB73T3Q4_9FIRM</name>
<dbReference type="CDD" id="cd07989">
    <property type="entry name" value="LPLAT_AGPAT-like"/>
    <property type="match status" value="1"/>
</dbReference>
<dbReference type="GO" id="GO:0006654">
    <property type="term" value="P:phosphatidic acid biosynthetic process"/>
    <property type="evidence" value="ECO:0007669"/>
    <property type="project" value="TreeGrafter"/>
</dbReference>
<comment type="caution">
    <text evidence="5">The sequence shown here is derived from an EMBL/GenBank/DDBJ whole genome shotgun (WGS) entry which is preliminary data.</text>
</comment>
<evidence type="ECO:0000259" key="4">
    <source>
        <dbReference type="SMART" id="SM00563"/>
    </source>
</evidence>
<evidence type="ECO:0000256" key="3">
    <source>
        <dbReference type="SAM" id="Phobius"/>
    </source>
</evidence>
<dbReference type="SMART" id="SM00563">
    <property type="entry name" value="PlsC"/>
    <property type="match status" value="1"/>
</dbReference>
<dbReference type="SUPFAM" id="SSF69593">
    <property type="entry name" value="Glycerol-3-phosphate (1)-acyltransferase"/>
    <property type="match status" value="1"/>
</dbReference>
<keyword evidence="1" id="KW-0808">Transferase</keyword>
<evidence type="ECO:0000256" key="2">
    <source>
        <dbReference type="ARBA" id="ARBA00023315"/>
    </source>
</evidence>
<reference evidence="5 6" key="1">
    <citation type="submission" date="2018-05" db="EMBL/GenBank/DDBJ databases">
        <authorList>
            <person name="Goeker M."/>
            <person name="Huntemann M."/>
            <person name="Clum A."/>
            <person name="Pillay M."/>
            <person name="Palaniappan K."/>
            <person name="Varghese N."/>
            <person name="Mikhailova N."/>
            <person name="Stamatis D."/>
            <person name="Reddy T."/>
            <person name="Daum C."/>
            <person name="Shapiro N."/>
            <person name="Ivanova N."/>
            <person name="Kyrpides N."/>
            <person name="Woyke T."/>
        </authorList>
    </citation>
    <scope>NUCLEOTIDE SEQUENCE [LARGE SCALE GENOMIC DNA]</scope>
    <source>
        <strain evidence="5 6">DSM 26524</strain>
    </source>
</reference>
<keyword evidence="3" id="KW-1133">Transmembrane helix</keyword>
<evidence type="ECO:0000256" key="1">
    <source>
        <dbReference type="ARBA" id="ARBA00022679"/>
    </source>
</evidence>
<dbReference type="EMBL" id="QGGY01000006">
    <property type="protein sequence ID" value="PWJ75616.1"/>
    <property type="molecule type" value="Genomic_DNA"/>
</dbReference>
<evidence type="ECO:0000313" key="6">
    <source>
        <dbReference type="Proteomes" id="UP000245412"/>
    </source>
</evidence>
<dbReference type="PANTHER" id="PTHR10434">
    <property type="entry name" value="1-ACYL-SN-GLYCEROL-3-PHOSPHATE ACYLTRANSFERASE"/>
    <property type="match status" value="1"/>
</dbReference>